<protein>
    <submittedName>
        <fullName evidence="5">Predicted membrane protein</fullName>
    </submittedName>
</protein>
<sequence length="584" mass="66625">MFCKNCGKQIKDDAHFCPYCGKGVGLSDKTQSKINSAYMKKKKAKWPLVLTFFVLVISVGIAMSYAGRKADNVKKNNNYQALVDEGNRYIEDLDYEKAEDKYLKAISIEPKKKEPYIKLADLYMAQGKQKKATNILKKAVKNIDTEESEEIQQRYDLYTYVDKVLIPKEGQCKEGKYECAYERTSNNGICVKSLQSQKGVMNWNITDYDNDGYEELLVLILKNNEADYDGLTEKRNAVYLQMYKMVNGRVILKDEYRGLYPVLGYGDDENAGIFLVIKDNKTYICGSNDELAHTYADGSTIKSFVLTYENNKFVENAGQREPTSGSDFMPDETQQKMIETLTKLGLNKDAERIKETGKAVFEFHDSVDKTLLRIQGKNEGFDMDKAYRNTVNLIPEYNPEAFGKVVLQIKYGDITDSVSKENLTDNQSSSKSLNSVTSDTYLAEYGPIIDAAYSKYYDGIQVMNYYFYDIDKDGVKELLVQNGTCEADYTYQAYTIQNNKSKYLGEISGFHTVFYKDENGGKERYIIQVQGYMMGETISHIEINNGKIESKEVSNRQLGQDEEYYSNSYPVESAETTDKSLLQK</sequence>
<evidence type="ECO:0000259" key="4">
    <source>
        <dbReference type="Pfam" id="PF13240"/>
    </source>
</evidence>
<evidence type="ECO:0000256" key="2">
    <source>
        <dbReference type="SAM" id="MobiDB-lite"/>
    </source>
</evidence>
<proteinExistence type="predicted"/>
<evidence type="ECO:0000313" key="6">
    <source>
        <dbReference type="Proteomes" id="UP000095439"/>
    </source>
</evidence>
<dbReference type="SUPFAM" id="SSF48452">
    <property type="entry name" value="TPR-like"/>
    <property type="match status" value="1"/>
</dbReference>
<accession>A0A174AF11</accession>
<evidence type="ECO:0000256" key="3">
    <source>
        <dbReference type="SAM" id="Phobius"/>
    </source>
</evidence>
<keyword evidence="3" id="KW-0472">Membrane</keyword>
<evidence type="ECO:0000313" key="5">
    <source>
        <dbReference type="EMBL" id="CUN86964.1"/>
    </source>
</evidence>
<dbReference type="InterPro" id="IPR026870">
    <property type="entry name" value="Zinc_ribbon_dom"/>
</dbReference>
<name>A0A174AF11_9FIRM</name>
<feature type="transmembrane region" description="Helical" evidence="3">
    <location>
        <begin position="46"/>
        <end position="67"/>
    </location>
</feature>
<dbReference type="Pfam" id="PF13240">
    <property type="entry name" value="Zn_Ribbon_1"/>
    <property type="match status" value="1"/>
</dbReference>
<organism evidence="5 6">
    <name type="scientific">Dorea longicatena</name>
    <dbReference type="NCBI Taxonomy" id="88431"/>
    <lineage>
        <taxon>Bacteria</taxon>
        <taxon>Bacillati</taxon>
        <taxon>Bacillota</taxon>
        <taxon>Clostridia</taxon>
        <taxon>Lachnospirales</taxon>
        <taxon>Lachnospiraceae</taxon>
        <taxon>Dorea</taxon>
    </lineage>
</organism>
<gene>
    <name evidence="5" type="ORF">ERS852423_01661</name>
</gene>
<feature type="region of interest" description="Disordered" evidence="2">
    <location>
        <begin position="552"/>
        <end position="584"/>
    </location>
</feature>
<keyword evidence="3" id="KW-0812">Transmembrane</keyword>
<keyword evidence="1" id="KW-0802">TPR repeat</keyword>
<dbReference type="InterPro" id="IPR019734">
    <property type="entry name" value="TPR_rpt"/>
</dbReference>
<reference evidence="5 6" key="1">
    <citation type="submission" date="2015-09" db="EMBL/GenBank/DDBJ databases">
        <authorList>
            <consortium name="Pathogen Informatics"/>
        </authorList>
    </citation>
    <scope>NUCLEOTIDE SEQUENCE [LARGE SCALE GENOMIC DNA]</scope>
    <source>
        <strain evidence="5 6">2789STDY5608866</strain>
    </source>
</reference>
<dbReference type="RefSeq" id="WP_055181605.1">
    <property type="nucleotide sequence ID" value="NZ_CABIWY010000006.1"/>
</dbReference>
<dbReference type="PROSITE" id="PS50005">
    <property type="entry name" value="TPR"/>
    <property type="match status" value="1"/>
</dbReference>
<dbReference type="InterPro" id="IPR011990">
    <property type="entry name" value="TPR-like_helical_dom_sf"/>
</dbReference>
<dbReference type="Gene3D" id="1.25.40.10">
    <property type="entry name" value="Tetratricopeptide repeat domain"/>
    <property type="match status" value="1"/>
</dbReference>
<dbReference type="Proteomes" id="UP000095439">
    <property type="component" value="Unassembled WGS sequence"/>
</dbReference>
<evidence type="ECO:0000256" key="1">
    <source>
        <dbReference type="PROSITE-ProRule" id="PRU00339"/>
    </source>
</evidence>
<feature type="repeat" description="TPR" evidence="1">
    <location>
        <begin position="79"/>
        <end position="112"/>
    </location>
</feature>
<dbReference type="EMBL" id="CYYY01000006">
    <property type="protein sequence ID" value="CUN86964.1"/>
    <property type="molecule type" value="Genomic_DNA"/>
</dbReference>
<feature type="domain" description="Zinc-ribbon" evidence="4">
    <location>
        <begin position="2"/>
        <end position="22"/>
    </location>
</feature>
<dbReference type="AlphaFoldDB" id="A0A174AF11"/>
<keyword evidence="3" id="KW-1133">Transmembrane helix</keyword>